<name>A0A4Z0M8Z8_9GAMM</name>
<dbReference type="RefSeq" id="WP_135440760.1">
    <property type="nucleotide sequence ID" value="NZ_SRLE01000001.1"/>
</dbReference>
<dbReference type="PANTHER" id="PTHR35861">
    <property type="match status" value="1"/>
</dbReference>
<dbReference type="InterPro" id="IPR035089">
    <property type="entry name" value="Phage_sheath_subtilisin"/>
</dbReference>
<feature type="domain" description="Tail sheath protein subtilisin-like" evidence="2">
    <location>
        <begin position="402"/>
        <end position="547"/>
    </location>
</feature>
<dbReference type="InterPro" id="IPR020287">
    <property type="entry name" value="Tail_sheath_C"/>
</dbReference>
<dbReference type="EMBL" id="SRLE01000001">
    <property type="protein sequence ID" value="TGD76183.1"/>
    <property type="molecule type" value="Genomic_DNA"/>
</dbReference>
<proteinExistence type="inferred from homology"/>
<protein>
    <recommendedName>
        <fullName evidence="6">Phage tail sheath family protein</fullName>
    </recommendedName>
</protein>
<dbReference type="OrthoDB" id="9767864at2"/>
<sequence>MTQYLRPGAYTERVDNAGPRRLLLRSDIPAFVGIAEQGPLDTPVPVESFRQFQACFGGFTGAGYLAYSVRAFFDNGGRRCRVVRVASRDFSEDNEVGAAAAMASVVDAGSNPGWTISAFSEGSWGDELQVALLEEGLAQASVDAGGLQSRFAAVSATAGFARGSLVRISQEDSLGGLRDFLRVVSHVDEVQRRLYWVHPEPGQGLPYDAPLQGYDLQRPARVVDIAYRVDVYRQERLLAMYSGLSLIPEHPKYAPQVLSPYRLDPADDAPPRAPAPIVIEAHAAGGVMPQPLRVVPLERIPLAGGRDGLAALSHRDFIGEAYAVGDSDEARRQRERGLASLERVAEITLVCVPDIVIRPEPDPVYLPEPTPPRDPCQPCPPHEPVRQFVAPTRERELPPVFTDEQVFQVQAAMVAQCESRGDRFAVLDSPYHIAENASAGIAEIRAWRNRFDSSYAALYYPWVKVLDPRGQGEVRAVPPSGHVLGQYALFDNETGVHRAPANRPLHWLQDLSLHSTYGQQELLNPLAVNLLRSEGPRGIRVMGARTLSSDPDWRYVNVRRLMIMLRRTLDIISQWVVFEPNHALTRNKFQVAISSYLSALWTRGALAGATQQAAFFVKCDEENNPAAQRDNGWLLAQIGVAPSKPFEFVVVRVGLQENEMTVSEVTADGAGQP</sequence>
<dbReference type="Pfam" id="PF17482">
    <property type="entry name" value="Phage_sheath_1C"/>
    <property type="match status" value="1"/>
</dbReference>
<gene>
    <name evidence="4" type="ORF">E4634_01140</name>
</gene>
<evidence type="ECO:0000256" key="1">
    <source>
        <dbReference type="ARBA" id="ARBA00008005"/>
    </source>
</evidence>
<evidence type="ECO:0000259" key="2">
    <source>
        <dbReference type="Pfam" id="PF04984"/>
    </source>
</evidence>
<dbReference type="Pfam" id="PF04984">
    <property type="entry name" value="Phage_sheath_1"/>
    <property type="match status" value="1"/>
</dbReference>
<dbReference type="Gene3D" id="3.40.50.11780">
    <property type="match status" value="2"/>
</dbReference>
<comment type="similarity">
    <text evidence="1">Belongs to the myoviridae tail sheath protein family.</text>
</comment>
<evidence type="ECO:0000259" key="3">
    <source>
        <dbReference type="Pfam" id="PF17482"/>
    </source>
</evidence>
<keyword evidence="5" id="KW-1185">Reference proteome</keyword>
<evidence type="ECO:0000313" key="5">
    <source>
        <dbReference type="Proteomes" id="UP000298050"/>
    </source>
</evidence>
<dbReference type="PANTHER" id="PTHR35861:SF1">
    <property type="entry name" value="PHAGE TAIL SHEATH PROTEIN"/>
    <property type="match status" value="1"/>
</dbReference>
<comment type="caution">
    <text evidence="4">The sequence shown here is derived from an EMBL/GenBank/DDBJ whole genome shotgun (WGS) entry which is preliminary data.</text>
</comment>
<reference evidence="4 5" key="1">
    <citation type="submission" date="2019-04" db="EMBL/GenBank/DDBJ databases">
        <title>Taxonomy of novel Haliea sp. from mangrove soil of West Coast of India.</title>
        <authorList>
            <person name="Verma A."/>
            <person name="Kumar P."/>
            <person name="Krishnamurthi S."/>
        </authorList>
    </citation>
    <scope>NUCLEOTIDE SEQUENCE [LARGE SCALE GENOMIC DNA]</scope>
    <source>
        <strain evidence="4 5">SAOS-164</strain>
    </source>
</reference>
<dbReference type="InterPro" id="IPR052042">
    <property type="entry name" value="Tail_sheath_structural"/>
</dbReference>
<organism evidence="4 5">
    <name type="scientific">Mangrovimicrobium sediminis</name>
    <dbReference type="NCBI Taxonomy" id="2562682"/>
    <lineage>
        <taxon>Bacteria</taxon>
        <taxon>Pseudomonadati</taxon>
        <taxon>Pseudomonadota</taxon>
        <taxon>Gammaproteobacteria</taxon>
        <taxon>Cellvibrionales</taxon>
        <taxon>Halieaceae</taxon>
        <taxon>Mangrovimicrobium</taxon>
    </lineage>
</organism>
<accession>A0A4Z0M8Z8</accession>
<dbReference type="AlphaFoldDB" id="A0A4Z0M8Z8"/>
<dbReference type="Proteomes" id="UP000298050">
    <property type="component" value="Unassembled WGS sequence"/>
</dbReference>
<feature type="domain" description="Tail sheath protein C-terminal" evidence="3">
    <location>
        <begin position="548"/>
        <end position="653"/>
    </location>
</feature>
<evidence type="ECO:0000313" key="4">
    <source>
        <dbReference type="EMBL" id="TGD76183.1"/>
    </source>
</evidence>
<evidence type="ECO:0008006" key="6">
    <source>
        <dbReference type="Google" id="ProtNLM"/>
    </source>
</evidence>